<keyword evidence="1" id="KW-1133">Transmembrane helix</keyword>
<evidence type="ECO:0000313" key="2">
    <source>
        <dbReference type="EMBL" id="KAF1692872.1"/>
    </source>
</evidence>
<keyword evidence="1" id="KW-0812">Transmembrane</keyword>
<protein>
    <submittedName>
        <fullName evidence="2">Uncharacterized protein</fullName>
    </submittedName>
</protein>
<keyword evidence="3" id="KW-1185">Reference proteome</keyword>
<gene>
    <name evidence="2" type="ORF">CSC65_13310</name>
</gene>
<reference evidence="2 3" key="1">
    <citation type="submission" date="2017-10" db="EMBL/GenBank/DDBJ databases">
        <title>Whole genome sequencing of members of genus Pseudoxanthomonas.</title>
        <authorList>
            <person name="Kumar S."/>
            <person name="Bansal K."/>
            <person name="Kaur A."/>
            <person name="Patil P."/>
            <person name="Sharma S."/>
            <person name="Patil P.B."/>
        </authorList>
    </citation>
    <scope>NUCLEOTIDE SEQUENCE [LARGE SCALE GENOMIC DNA]</scope>
    <source>
        <strain evidence="2 3">DSM 17801</strain>
    </source>
</reference>
<evidence type="ECO:0000313" key="3">
    <source>
        <dbReference type="Proteomes" id="UP000788419"/>
    </source>
</evidence>
<feature type="transmembrane region" description="Helical" evidence="1">
    <location>
        <begin position="57"/>
        <end position="79"/>
    </location>
</feature>
<sequence>MWGGAAILLALPALAMQFTREVTWGPGDFLVFGAMLLAACSACEVAVRLFKNRPSRLLAIAAVGLAFALVWAELAVGIFD</sequence>
<dbReference type="EMBL" id="PDWN01000014">
    <property type="protein sequence ID" value="KAF1692872.1"/>
    <property type="molecule type" value="Genomic_DNA"/>
</dbReference>
<accession>A0ABQ6Z4X9</accession>
<organism evidence="2 3">
    <name type="scientific">Pseudoxanthomonas daejeonensis</name>
    <dbReference type="NCBI Taxonomy" id="266062"/>
    <lineage>
        <taxon>Bacteria</taxon>
        <taxon>Pseudomonadati</taxon>
        <taxon>Pseudomonadota</taxon>
        <taxon>Gammaproteobacteria</taxon>
        <taxon>Lysobacterales</taxon>
        <taxon>Lysobacteraceae</taxon>
        <taxon>Pseudoxanthomonas</taxon>
    </lineage>
</organism>
<comment type="caution">
    <text evidence="2">The sequence shown here is derived from an EMBL/GenBank/DDBJ whole genome shotgun (WGS) entry which is preliminary data.</text>
</comment>
<proteinExistence type="predicted"/>
<evidence type="ECO:0000256" key="1">
    <source>
        <dbReference type="SAM" id="Phobius"/>
    </source>
</evidence>
<name>A0ABQ6Z4X9_9GAMM</name>
<keyword evidence="1" id="KW-0472">Membrane</keyword>
<dbReference type="Proteomes" id="UP000788419">
    <property type="component" value="Unassembled WGS sequence"/>
</dbReference>
<feature type="transmembrane region" description="Helical" evidence="1">
    <location>
        <begin position="31"/>
        <end position="50"/>
    </location>
</feature>